<keyword evidence="3" id="KW-0813">Transport</keyword>
<comment type="subcellular location">
    <subcellularLocation>
        <location evidence="1">Endosome</location>
    </subcellularLocation>
</comment>
<dbReference type="AlphaFoldDB" id="S9WC15"/>
<sequence length="284" mass="31413">MGLDRNGHLSSLRTEFPSTSTVTETSTELLLKVDHNLRISATTEYGLTLFIKIPPQFPSVAPEATMPYCFHSVAIAPPGSSAAAAWDPKTSTLVEAVRNAFQNAADRWGPVAPPTMASVSHQLSGETDRLLADLACNPNCLDAYCYQLPVVKQMREAEQDTLAEVRRVAEENNVLRPQVERLHAEVVRLQSQLQSQIDCLHRFGGNTLVQSVCTSEALLATLEKDVRQINKECDAVGRQCLDCYATDKRAFQAKLSDFVARSKQAHILDLKRRSFKQNALESSQ</sequence>
<feature type="domain" description="VPS37 C-terminal" evidence="6">
    <location>
        <begin position="131"/>
        <end position="271"/>
    </location>
</feature>
<name>S9WC15_9TRYP</name>
<proteinExistence type="inferred from homology"/>
<evidence type="ECO:0000313" key="8">
    <source>
        <dbReference type="Proteomes" id="UP000015354"/>
    </source>
</evidence>
<keyword evidence="5" id="KW-0653">Protein transport</keyword>
<evidence type="ECO:0000256" key="4">
    <source>
        <dbReference type="ARBA" id="ARBA00022753"/>
    </source>
</evidence>
<gene>
    <name evidence="7" type="ORF">STCU_00502</name>
</gene>
<dbReference type="Pfam" id="PF07200">
    <property type="entry name" value="Mod_r"/>
    <property type="match status" value="1"/>
</dbReference>
<comment type="caution">
    <text evidence="7">The sequence shown here is derived from an EMBL/GenBank/DDBJ whole genome shotgun (WGS) entry which is preliminary data.</text>
</comment>
<reference evidence="7 8" key="1">
    <citation type="journal article" date="2013" name="PLoS ONE">
        <title>Predicting the Proteins of Angomonas deanei, Strigomonas culicis and Their Respective Endosymbionts Reveals New Aspects of the Trypanosomatidae Family.</title>
        <authorList>
            <person name="Motta M.C."/>
            <person name="Martins A.C."/>
            <person name="de Souza S.S."/>
            <person name="Catta-Preta C.M."/>
            <person name="Silva R."/>
            <person name="Klein C.C."/>
            <person name="de Almeida L.G."/>
            <person name="de Lima Cunha O."/>
            <person name="Ciapina L.P."/>
            <person name="Brocchi M."/>
            <person name="Colabardini A.C."/>
            <person name="de Araujo Lima B."/>
            <person name="Machado C.R."/>
            <person name="de Almeida Soares C.M."/>
            <person name="Probst C.M."/>
            <person name="de Menezes C.B."/>
            <person name="Thompson C.E."/>
            <person name="Bartholomeu D.C."/>
            <person name="Gradia D.F."/>
            <person name="Pavoni D.P."/>
            <person name="Grisard E.C."/>
            <person name="Fantinatti-Garboggini F."/>
            <person name="Marchini F.K."/>
            <person name="Rodrigues-Luiz G.F."/>
            <person name="Wagner G."/>
            <person name="Goldman G.H."/>
            <person name="Fietto J.L."/>
            <person name="Elias M.C."/>
            <person name="Goldman M.H."/>
            <person name="Sagot M.F."/>
            <person name="Pereira M."/>
            <person name="Stoco P.H."/>
            <person name="de Mendonca-Neto R.P."/>
            <person name="Teixeira S.M."/>
            <person name="Maciel T.E."/>
            <person name="de Oliveira Mendes T.A."/>
            <person name="Urmenyi T.P."/>
            <person name="de Souza W."/>
            <person name="Schenkman S."/>
            <person name="de Vasconcelos A.T."/>
        </authorList>
    </citation>
    <scope>NUCLEOTIDE SEQUENCE [LARGE SCALE GENOMIC DNA]</scope>
</reference>
<dbReference type="InterPro" id="IPR009851">
    <property type="entry name" value="Mod_r"/>
</dbReference>
<accession>S9WC15</accession>
<dbReference type="Proteomes" id="UP000015354">
    <property type="component" value="Unassembled WGS sequence"/>
</dbReference>
<evidence type="ECO:0000313" key="7">
    <source>
        <dbReference type="EMBL" id="EPY36596.1"/>
    </source>
</evidence>
<dbReference type="GO" id="GO:0015031">
    <property type="term" value="P:protein transport"/>
    <property type="evidence" value="ECO:0007669"/>
    <property type="project" value="UniProtKB-KW"/>
</dbReference>
<evidence type="ECO:0000259" key="6">
    <source>
        <dbReference type="Pfam" id="PF07200"/>
    </source>
</evidence>
<keyword evidence="8" id="KW-1185">Reference proteome</keyword>
<evidence type="ECO:0000256" key="3">
    <source>
        <dbReference type="ARBA" id="ARBA00022448"/>
    </source>
</evidence>
<evidence type="ECO:0000256" key="1">
    <source>
        <dbReference type="ARBA" id="ARBA00004177"/>
    </source>
</evidence>
<evidence type="ECO:0000256" key="2">
    <source>
        <dbReference type="ARBA" id="ARBA00007617"/>
    </source>
</evidence>
<protein>
    <recommendedName>
        <fullName evidence="6">VPS37 C-terminal domain-containing protein</fullName>
    </recommendedName>
</protein>
<organism evidence="7 8">
    <name type="scientific">Strigomonas culicis</name>
    <dbReference type="NCBI Taxonomy" id="28005"/>
    <lineage>
        <taxon>Eukaryota</taxon>
        <taxon>Discoba</taxon>
        <taxon>Euglenozoa</taxon>
        <taxon>Kinetoplastea</taxon>
        <taxon>Metakinetoplastina</taxon>
        <taxon>Trypanosomatida</taxon>
        <taxon>Trypanosomatidae</taxon>
        <taxon>Strigomonadinae</taxon>
        <taxon>Strigomonas</taxon>
    </lineage>
</organism>
<dbReference type="EMBL" id="ATMH01000502">
    <property type="protein sequence ID" value="EPY36596.1"/>
    <property type="molecule type" value="Genomic_DNA"/>
</dbReference>
<evidence type="ECO:0000256" key="5">
    <source>
        <dbReference type="ARBA" id="ARBA00022927"/>
    </source>
</evidence>
<dbReference type="OrthoDB" id="243464at2759"/>
<comment type="similarity">
    <text evidence="2">Belongs to the VPS37 family.</text>
</comment>
<dbReference type="GO" id="GO:0000813">
    <property type="term" value="C:ESCRT I complex"/>
    <property type="evidence" value="ECO:0007669"/>
    <property type="project" value="UniProtKB-ARBA"/>
</dbReference>
<keyword evidence="4" id="KW-0967">Endosome</keyword>